<dbReference type="GO" id="GO:0003676">
    <property type="term" value="F:nucleic acid binding"/>
    <property type="evidence" value="ECO:0007669"/>
    <property type="project" value="InterPro"/>
</dbReference>
<evidence type="ECO:0000313" key="2">
    <source>
        <dbReference type="EMBL" id="CAI5446512.1"/>
    </source>
</evidence>
<organism evidence="2 3">
    <name type="scientific">Caenorhabditis angaria</name>
    <dbReference type="NCBI Taxonomy" id="860376"/>
    <lineage>
        <taxon>Eukaryota</taxon>
        <taxon>Metazoa</taxon>
        <taxon>Ecdysozoa</taxon>
        <taxon>Nematoda</taxon>
        <taxon>Chromadorea</taxon>
        <taxon>Rhabditida</taxon>
        <taxon>Rhabditina</taxon>
        <taxon>Rhabditomorpha</taxon>
        <taxon>Rhabditoidea</taxon>
        <taxon>Rhabditidae</taxon>
        <taxon>Peloderinae</taxon>
        <taxon>Caenorhabditis</taxon>
    </lineage>
</organism>
<dbReference type="SUPFAM" id="SSF54928">
    <property type="entry name" value="RNA-binding domain, RBD"/>
    <property type="match status" value="1"/>
</dbReference>
<protein>
    <submittedName>
        <fullName evidence="2">Uncharacterized protein</fullName>
    </submittedName>
</protein>
<accession>A0A9P1N0J7</accession>
<comment type="caution">
    <text evidence="2">The sequence shown here is derived from an EMBL/GenBank/DDBJ whole genome shotgun (WGS) entry which is preliminary data.</text>
</comment>
<dbReference type="AlphaFoldDB" id="A0A9P1N0J7"/>
<keyword evidence="3" id="KW-1185">Reference proteome</keyword>
<dbReference type="InterPro" id="IPR035979">
    <property type="entry name" value="RBD_domain_sf"/>
</dbReference>
<evidence type="ECO:0000256" key="1">
    <source>
        <dbReference type="SAM" id="MobiDB-lite"/>
    </source>
</evidence>
<gene>
    <name evidence="2" type="ORF">CAMP_LOCUS9149</name>
</gene>
<evidence type="ECO:0000313" key="3">
    <source>
        <dbReference type="Proteomes" id="UP001152747"/>
    </source>
</evidence>
<feature type="compositionally biased region" description="Basic and acidic residues" evidence="1">
    <location>
        <begin position="237"/>
        <end position="249"/>
    </location>
</feature>
<proteinExistence type="predicted"/>
<dbReference type="EMBL" id="CANHGI010000003">
    <property type="protein sequence ID" value="CAI5446512.1"/>
    <property type="molecule type" value="Genomic_DNA"/>
</dbReference>
<reference evidence="2" key="1">
    <citation type="submission" date="2022-11" db="EMBL/GenBank/DDBJ databases">
        <authorList>
            <person name="Kikuchi T."/>
        </authorList>
    </citation>
    <scope>NUCLEOTIDE SEQUENCE</scope>
    <source>
        <strain evidence="2">PS1010</strain>
    </source>
</reference>
<name>A0A9P1N0J7_9PELO</name>
<sequence length="269" mass="31072">MSSQSSSPTEATNTEPNGQVWLSLVPNQKCHKIEDKLRGFDVRKKPGTEYCELHFRKFDDYSKFMSANPTLAPTLNHKLQFMNINQHVGKDIMMANLNEKWKIKSIEKKIGKTEAIVEFESHLDVANALKFFNQQAVFGFGSAHFQTKVIPYFEENHETTVVAGDYKMVIADENNKPLMKYAQTAEKLKNSHETRKRSQEEELFDMLDLEKRKCVDEEEIECFIKDVGSIMSKVKERNKENSAKIESKWQKLKSVMKKKEEDPATPDSP</sequence>
<feature type="region of interest" description="Disordered" evidence="1">
    <location>
        <begin position="237"/>
        <end position="269"/>
    </location>
</feature>
<dbReference type="Proteomes" id="UP001152747">
    <property type="component" value="Unassembled WGS sequence"/>
</dbReference>